<feature type="transmembrane region" description="Helical" evidence="2">
    <location>
        <begin position="134"/>
        <end position="161"/>
    </location>
</feature>
<evidence type="ECO:0000313" key="5">
    <source>
        <dbReference type="Proteomes" id="UP000664167"/>
    </source>
</evidence>
<proteinExistence type="predicted"/>
<dbReference type="EMBL" id="JAFLRJ010000433">
    <property type="protein sequence ID" value="MBO0516709.1"/>
    <property type="molecule type" value="Genomic_DNA"/>
</dbReference>
<evidence type="ECO:0000256" key="2">
    <source>
        <dbReference type="SAM" id="Phobius"/>
    </source>
</evidence>
<dbReference type="RefSeq" id="WP_206968589.1">
    <property type="nucleotide sequence ID" value="NZ_BAAAJJ010000001.1"/>
</dbReference>
<gene>
    <name evidence="4" type="ORF">J0695_33810</name>
</gene>
<organism evidence="4 5">
    <name type="scientific">Streptomyces beijiangensis</name>
    <dbReference type="NCBI Taxonomy" id="163361"/>
    <lineage>
        <taxon>Bacteria</taxon>
        <taxon>Bacillati</taxon>
        <taxon>Actinomycetota</taxon>
        <taxon>Actinomycetes</taxon>
        <taxon>Kitasatosporales</taxon>
        <taxon>Streptomycetaceae</taxon>
        <taxon>Streptomyces</taxon>
    </lineage>
</organism>
<dbReference type="AlphaFoldDB" id="A0A939JME6"/>
<keyword evidence="2" id="KW-1133">Transmembrane helix</keyword>
<reference evidence="4" key="1">
    <citation type="submission" date="2021-03" db="EMBL/GenBank/DDBJ databases">
        <title>Streptomyces poriferae sp. nov., a novel marine sponge-derived Actinobacteria species with anti-MRSA activity.</title>
        <authorList>
            <person name="Sandoval-Powers M."/>
            <person name="Kralova S."/>
            <person name="Nguyen G.-S."/>
            <person name="Fawwal D."/>
            <person name="Degnes K."/>
            <person name="Klinkenberg G."/>
            <person name="Sletta H."/>
            <person name="Wentzel A."/>
            <person name="Liles M.R."/>
        </authorList>
    </citation>
    <scope>NUCLEOTIDE SEQUENCE</scope>
    <source>
        <strain evidence="4">DSM 41794</strain>
    </source>
</reference>
<keyword evidence="2" id="KW-0472">Membrane</keyword>
<keyword evidence="2" id="KW-0812">Transmembrane</keyword>
<dbReference type="InterPro" id="IPR046672">
    <property type="entry name" value="DUF6542"/>
</dbReference>
<feature type="domain" description="DUF6542" evidence="3">
    <location>
        <begin position="52"/>
        <end position="164"/>
    </location>
</feature>
<keyword evidence="5" id="KW-1185">Reference proteome</keyword>
<comment type="caution">
    <text evidence="4">The sequence shown here is derived from an EMBL/GenBank/DDBJ whole genome shotgun (WGS) entry which is preliminary data.</text>
</comment>
<protein>
    <recommendedName>
        <fullName evidence="3">DUF6542 domain-containing protein</fullName>
    </recommendedName>
</protein>
<dbReference type="Pfam" id="PF20177">
    <property type="entry name" value="DUF6542"/>
    <property type="match status" value="1"/>
</dbReference>
<feature type="transmembrane region" description="Helical" evidence="2">
    <location>
        <begin position="104"/>
        <end position="122"/>
    </location>
</feature>
<feature type="region of interest" description="Disordered" evidence="1">
    <location>
        <begin position="1"/>
        <end position="33"/>
    </location>
</feature>
<dbReference type="Proteomes" id="UP000664167">
    <property type="component" value="Unassembled WGS sequence"/>
</dbReference>
<evidence type="ECO:0000259" key="3">
    <source>
        <dbReference type="Pfam" id="PF20177"/>
    </source>
</evidence>
<evidence type="ECO:0000256" key="1">
    <source>
        <dbReference type="SAM" id="MobiDB-lite"/>
    </source>
</evidence>
<feature type="transmembrane region" description="Helical" evidence="2">
    <location>
        <begin position="81"/>
        <end position="99"/>
    </location>
</feature>
<feature type="transmembrane region" description="Helical" evidence="2">
    <location>
        <begin position="53"/>
        <end position="75"/>
    </location>
</feature>
<sequence>MEQQHRTRTPRPDVPSQTGRGETATVYRASGGRPARPVAPLVLALRRLPSPRLTGLGGGLFAVVAMLAVGAVDWLLLDGSALAYGLLFLPVSVATAMWVRPADLVTAPISVPIAFAVGSVLISDGAGDGLGGSAMGVLTTLALHAGWLYGGTLLAAVIMVVRRVRVVSERRRER</sequence>
<name>A0A939JME6_9ACTN</name>
<evidence type="ECO:0000313" key="4">
    <source>
        <dbReference type="EMBL" id="MBO0516709.1"/>
    </source>
</evidence>
<accession>A0A939JME6</accession>